<gene>
    <name evidence="1" type="ORF">IAB73_03490</name>
</gene>
<evidence type="ECO:0000313" key="2">
    <source>
        <dbReference type="Proteomes" id="UP000886887"/>
    </source>
</evidence>
<accession>A0A9D0Z942</accession>
<reference evidence="1" key="2">
    <citation type="journal article" date="2021" name="PeerJ">
        <title>Extensive microbial diversity within the chicken gut microbiome revealed by metagenomics and culture.</title>
        <authorList>
            <person name="Gilroy R."/>
            <person name="Ravi A."/>
            <person name="Getino M."/>
            <person name="Pursley I."/>
            <person name="Horton D.L."/>
            <person name="Alikhan N.F."/>
            <person name="Baker D."/>
            <person name="Gharbi K."/>
            <person name="Hall N."/>
            <person name="Watson M."/>
            <person name="Adriaenssens E.M."/>
            <person name="Foster-Nyarko E."/>
            <person name="Jarju S."/>
            <person name="Secka A."/>
            <person name="Antonio M."/>
            <person name="Oren A."/>
            <person name="Chaudhuri R.R."/>
            <person name="La Ragione R."/>
            <person name="Hildebrand F."/>
            <person name="Pallen M.J."/>
        </authorList>
    </citation>
    <scope>NUCLEOTIDE SEQUENCE</scope>
    <source>
        <strain evidence="1">ChiSxjej2B14-6234</strain>
    </source>
</reference>
<evidence type="ECO:0008006" key="3">
    <source>
        <dbReference type="Google" id="ProtNLM"/>
    </source>
</evidence>
<organism evidence="1 2">
    <name type="scientific">Candidatus Onthenecus intestinigallinarum</name>
    <dbReference type="NCBI Taxonomy" id="2840875"/>
    <lineage>
        <taxon>Bacteria</taxon>
        <taxon>Bacillati</taxon>
        <taxon>Bacillota</taxon>
        <taxon>Clostridia</taxon>
        <taxon>Eubacteriales</taxon>
        <taxon>Candidatus Onthenecus</taxon>
    </lineage>
</organism>
<reference evidence="1" key="1">
    <citation type="submission" date="2020-10" db="EMBL/GenBank/DDBJ databases">
        <authorList>
            <person name="Gilroy R."/>
        </authorList>
    </citation>
    <scope>NUCLEOTIDE SEQUENCE</scope>
    <source>
        <strain evidence="1">ChiSxjej2B14-6234</strain>
    </source>
</reference>
<protein>
    <recommendedName>
        <fullName evidence="3">Glycerol acyltransferase</fullName>
    </recommendedName>
</protein>
<sequence length="235" mass="26362">MGTLFKLVRFCLNVCKRPLTLRCAQSLPACACFIVHHQNLRGPVQVMRSMPVPPRPWVLHVFFSRAECYRQYAGFTFSQRLGWPRVLANAVSVPLSVFVSALIRSCRSIPVHRDIAHLRDTFRDSLDVLMRGESVLIAPDIDYGNDSPMMGEMYEGFLQLGPMYRRRAGAALPFVPLYCSPARGELLAGEPVYLRDDVPFSEDRTRVARELIDAINAMARACGDIPEASAVHTAH</sequence>
<comment type="caution">
    <text evidence="1">The sequence shown here is derived from an EMBL/GenBank/DDBJ whole genome shotgun (WGS) entry which is preliminary data.</text>
</comment>
<proteinExistence type="predicted"/>
<dbReference type="AlphaFoldDB" id="A0A9D0Z942"/>
<dbReference type="Proteomes" id="UP000886887">
    <property type="component" value="Unassembled WGS sequence"/>
</dbReference>
<name>A0A9D0Z942_9FIRM</name>
<dbReference type="EMBL" id="DVFJ01000009">
    <property type="protein sequence ID" value="HIQ71259.1"/>
    <property type="molecule type" value="Genomic_DNA"/>
</dbReference>
<evidence type="ECO:0000313" key="1">
    <source>
        <dbReference type="EMBL" id="HIQ71259.1"/>
    </source>
</evidence>